<dbReference type="EMBL" id="JARGEI010000016">
    <property type="protein sequence ID" value="KAJ8718084.1"/>
    <property type="molecule type" value="Genomic_DNA"/>
</dbReference>
<dbReference type="Proteomes" id="UP001231518">
    <property type="component" value="Chromosome 18"/>
</dbReference>
<gene>
    <name evidence="1" type="ORF">PYW07_006014</name>
</gene>
<evidence type="ECO:0000313" key="1">
    <source>
        <dbReference type="EMBL" id="KAJ8718084.1"/>
    </source>
</evidence>
<sequence length="700" mass="78348">MTAVLRSSSKPPVDACLHFLCDLLNGVSATKTAPPLSHQSAYSAVQLLACLNALAPHISTNPNTILSSALVLHALISYQPENLTINTNTATALLEVLKKWFGLLMGTLNHSMLVGDNAVSGMVYVVICQIGLNVFGLIKLVGCNQKVDFVQTILTDDHEVNGLRQCAGHLEEAVRLVVAELVGFTKEHQTQISTEEYNIFLKLLLNFFYNNNNNECLPDFCEMLFSKGYLMMLPQVQISRNDVAVRKVSTLVLGEMLKVLAEKYLNVNDVQDSDTCAKDIHMSTISNGSLESLGERVYLEKATNRLVAMLYPEPSVYYTHNPAILLWAFTSQRISNCVRLHVLSQWFKSEDSLPADLTTQPIVWELLLNILIQCTDKNIVGNCMEALHVCLEDGDDTARQDFAGLIWSMLPNVLSKILIDTEYQIDTNICHFLDLATTLPPLEIDQTICLKTAVLITAIYSKNLPEHCEESTRHHYEYVCLKLGLYLLSFANNQNDNRVLLTYTNRAGFLQSVLAAADSTDERVACAALQLLSYVIHYFTKNNYQPKSILQIQTHLVIKSLKRDSTSERGASLLQLVYMVLNTGTSSPLALAYSLEEQPSVNVQCNALRALMFRIQLMLCCREKTAEFLTFTHNWLTLLKITIKKCQEMNKIQLCKQSLVIKTMVMMKKSLVEEGDLKDMNKKVLGIVDEIIDDSGINSD</sequence>
<dbReference type="AlphaFoldDB" id="A0AAD7YK02"/>
<name>A0AAD7YK02_MYTSE</name>
<protein>
    <submittedName>
        <fullName evidence="1">Uncharacterized protein</fullName>
    </submittedName>
</protein>
<organism evidence="1 2">
    <name type="scientific">Mythimna separata</name>
    <name type="common">Oriental armyworm</name>
    <name type="synonym">Pseudaletia separata</name>
    <dbReference type="NCBI Taxonomy" id="271217"/>
    <lineage>
        <taxon>Eukaryota</taxon>
        <taxon>Metazoa</taxon>
        <taxon>Ecdysozoa</taxon>
        <taxon>Arthropoda</taxon>
        <taxon>Hexapoda</taxon>
        <taxon>Insecta</taxon>
        <taxon>Pterygota</taxon>
        <taxon>Neoptera</taxon>
        <taxon>Endopterygota</taxon>
        <taxon>Lepidoptera</taxon>
        <taxon>Glossata</taxon>
        <taxon>Ditrysia</taxon>
        <taxon>Noctuoidea</taxon>
        <taxon>Noctuidae</taxon>
        <taxon>Noctuinae</taxon>
        <taxon>Hadenini</taxon>
        <taxon>Mythimna</taxon>
    </lineage>
</organism>
<dbReference type="SUPFAM" id="SSF48371">
    <property type="entry name" value="ARM repeat"/>
    <property type="match status" value="1"/>
</dbReference>
<evidence type="ECO:0000313" key="2">
    <source>
        <dbReference type="Proteomes" id="UP001231518"/>
    </source>
</evidence>
<accession>A0AAD7YK02</accession>
<proteinExistence type="predicted"/>
<keyword evidence="2" id="KW-1185">Reference proteome</keyword>
<reference evidence="1" key="1">
    <citation type="submission" date="2023-03" db="EMBL/GenBank/DDBJ databases">
        <title>Chromosome-level genomes of two armyworms, Mythimna separata and Mythimna loreyi, provide insights into the biosynthesis and reception of sex pheromones.</title>
        <authorList>
            <person name="Zhao H."/>
        </authorList>
    </citation>
    <scope>NUCLEOTIDE SEQUENCE</scope>
    <source>
        <strain evidence="1">BeijingLab</strain>
        <tissue evidence="1">Pupa</tissue>
    </source>
</reference>
<dbReference type="InterPro" id="IPR016024">
    <property type="entry name" value="ARM-type_fold"/>
</dbReference>
<comment type="caution">
    <text evidence="1">The sequence shown here is derived from an EMBL/GenBank/DDBJ whole genome shotgun (WGS) entry which is preliminary data.</text>
</comment>